<feature type="chain" id="PRO_5003917192" evidence="2">
    <location>
        <begin position="24"/>
        <end position="64"/>
    </location>
</feature>
<reference evidence="3 4" key="1">
    <citation type="submission" date="2011-10" db="EMBL/GenBank/DDBJ databases">
        <authorList>
            <person name="Genoscope - CEA"/>
        </authorList>
    </citation>
    <scope>NUCLEOTIDE SEQUENCE [LARGE SCALE GENOMIC DNA]</scope>
    <source>
        <strain evidence="3 4">RCC 1105</strain>
    </source>
</reference>
<dbReference type="EMBL" id="FO082271">
    <property type="protein sequence ID" value="CCO17937.1"/>
    <property type="molecule type" value="Genomic_DNA"/>
</dbReference>
<keyword evidence="2" id="KW-0732">Signal</keyword>
<accession>K8EIF7</accession>
<name>K8EIF7_9CHLO</name>
<dbReference type="AlphaFoldDB" id="K8EIF7"/>
<dbReference type="RefSeq" id="XP_007511816.1">
    <property type="nucleotide sequence ID" value="XM_007511754.1"/>
</dbReference>
<keyword evidence="4" id="KW-1185">Reference proteome</keyword>
<evidence type="ECO:0000313" key="3">
    <source>
        <dbReference type="EMBL" id="CCO17937.1"/>
    </source>
</evidence>
<feature type="signal peptide" evidence="2">
    <location>
        <begin position="1"/>
        <end position="23"/>
    </location>
</feature>
<gene>
    <name evidence="3" type="ORF">Bathy08g02380</name>
</gene>
<evidence type="ECO:0000313" key="4">
    <source>
        <dbReference type="Proteomes" id="UP000198341"/>
    </source>
</evidence>
<protein>
    <submittedName>
        <fullName evidence="3">Uncharacterized protein</fullName>
    </submittedName>
</protein>
<organism evidence="3 4">
    <name type="scientific">Bathycoccus prasinos</name>
    <dbReference type="NCBI Taxonomy" id="41875"/>
    <lineage>
        <taxon>Eukaryota</taxon>
        <taxon>Viridiplantae</taxon>
        <taxon>Chlorophyta</taxon>
        <taxon>Mamiellophyceae</taxon>
        <taxon>Mamiellales</taxon>
        <taxon>Bathycoccaceae</taxon>
        <taxon>Bathycoccus</taxon>
    </lineage>
</organism>
<feature type="compositionally biased region" description="Basic residues" evidence="1">
    <location>
        <begin position="38"/>
        <end position="53"/>
    </location>
</feature>
<feature type="compositionally biased region" description="Basic and acidic residues" evidence="1">
    <location>
        <begin position="54"/>
        <end position="64"/>
    </location>
</feature>
<evidence type="ECO:0000256" key="1">
    <source>
        <dbReference type="SAM" id="MobiDB-lite"/>
    </source>
</evidence>
<dbReference type="KEGG" id="bpg:Bathy08g02380"/>
<evidence type="ECO:0000256" key="2">
    <source>
        <dbReference type="SAM" id="SignalP"/>
    </source>
</evidence>
<feature type="region of interest" description="Disordered" evidence="1">
    <location>
        <begin position="38"/>
        <end position="64"/>
    </location>
</feature>
<sequence>MAERAIATCVEILFLTGLGALIARSLPPPLELDVKKTRKEKKRVVEKAKRKSSRATEEGKGRKE</sequence>
<dbReference type="Proteomes" id="UP000198341">
    <property type="component" value="Chromosome 8"/>
</dbReference>
<dbReference type="GeneID" id="19014217"/>
<proteinExistence type="predicted"/>